<dbReference type="InterPro" id="IPR027417">
    <property type="entry name" value="P-loop_NTPase"/>
</dbReference>
<reference evidence="3 4" key="1">
    <citation type="submission" date="2019-10" db="EMBL/GenBank/DDBJ databases">
        <authorList>
            <person name="Palmer J.M."/>
        </authorList>
    </citation>
    <scope>NUCLEOTIDE SEQUENCE [LARGE SCALE GENOMIC DNA]</scope>
    <source>
        <strain evidence="3 4">TWF718</strain>
    </source>
</reference>
<accession>A0AAN8MZ56</accession>
<dbReference type="InterPro" id="IPR025662">
    <property type="entry name" value="Sigma_54_int_dom_ATP-bd_1"/>
</dbReference>
<dbReference type="AlphaFoldDB" id="A0AAN8MZ56"/>
<dbReference type="PROSITE" id="PS00675">
    <property type="entry name" value="SIGMA54_INTERACT_1"/>
    <property type="match status" value="1"/>
</dbReference>
<sequence length="319" mass="35221">MGGNGTEFYGPGIGYYEELSPFILVMGETGAGKSTFIKTLAPDSAVHIEHTLSPGTSTSTVVPVKIGPLSVNLVDTPGFNDLERSDGDILLDISKCLITLSLAGGELKGIIYLHNLAMPRFSGTCSEHIEMLRRICGPRGIGNLFLISSNWNDQDERSCIVRENSLQTEHWRDLIRDGATFTRFRNSRDSAEAIVCQCAYKDPVVFELQREISEDRVLLERTSAGLYARDRRLQRHVELGRIQTGGTQDSRGHIEKSIEVARADEQKLRVDVLKETGSRFKKFMRSKGNLTLIQIIVSLTGIGLTLTSIITGAPVFSFS</sequence>
<keyword evidence="1" id="KW-1133">Transmembrane helix</keyword>
<dbReference type="Pfam" id="PF03193">
    <property type="entry name" value="RsgA_GTPase"/>
    <property type="match status" value="1"/>
</dbReference>
<dbReference type="EMBL" id="JAVHNR010000006">
    <property type="protein sequence ID" value="KAK6339714.1"/>
    <property type="molecule type" value="Genomic_DNA"/>
</dbReference>
<dbReference type="Gene3D" id="3.40.50.300">
    <property type="entry name" value="P-loop containing nucleotide triphosphate hydrolases"/>
    <property type="match status" value="1"/>
</dbReference>
<evidence type="ECO:0000259" key="2">
    <source>
        <dbReference type="Pfam" id="PF03193"/>
    </source>
</evidence>
<dbReference type="InterPro" id="IPR010914">
    <property type="entry name" value="RsgA_GTPase_dom"/>
</dbReference>
<proteinExistence type="predicted"/>
<name>A0AAN8MZ56_9PEZI</name>
<dbReference type="GO" id="GO:0005525">
    <property type="term" value="F:GTP binding"/>
    <property type="evidence" value="ECO:0007669"/>
    <property type="project" value="InterPro"/>
</dbReference>
<evidence type="ECO:0000313" key="3">
    <source>
        <dbReference type="EMBL" id="KAK6339714.1"/>
    </source>
</evidence>
<dbReference type="Proteomes" id="UP001313282">
    <property type="component" value="Unassembled WGS sequence"/>
</dbReference>
<dbReference type="GO" id="GO:0003924">
    <property type="term" value="F:GTPase activity"/>
    <property type="evidence" value="ECO:0007669"/>
    <property type="project" value="InterPro"/>
</dbReference>
<protein>
    <submittedName>
        <fullName evidence="3">GTPase, IMAP member 8</fullName>
    </submittedName>
</protein>
<evidence type="ECO:0000256" key="1">
    <source>
        <dbReference type="SAM" id="Phobius"/>
    </source>
</evidence>
<feature type="transmembrane region" description="Helical" evidence="1">
    <location>
        <begin position="290"/>
        <end position="316"/>
    </location>
</feature>
<feature type="domain" description="EngC GTPase" evidence="2">
    <location>
        <begin position="23"/>
        <end position="83"/>
    </location>
</feature>
<gene>
    <name evidence="3" type="primary">GIMAP8</name>
    <name evidence="3" type="ORF">TWF718_009107</name>
</gene>
<comment type="caution">
    <text evidence="3">The sequence shown here is derived from an EMBL/GenBank/DDBJ whole genome shotgun (WGS) entry which is preliminary data.</text>
</comment>
<organism evidence="3 4">
    <name type="scientific">Orbilia javanica</name>
    <dbReference type="NCBI Taxonomy" id="47235"/>
    <lineage>
        <taxon>Eukaryota</taxon>
        <taxon>Fungi</taxon>
        <taxon>Dikarya</taxon>
        <taxon>Ascomycota</taxon>
        <taxon>Pezizomycotina</taxon>
        <taxon>Orbiliomycetes</taxon>
        <taxon>Orbiliales</taxon>
        <taxon>Orbiliaceae</taxon>
        <taxon>Orbilia</taxon>
    </lineage>
</organism>
<keyword evidence="4" id="KW-1185">Reference proteome</keyword>
<keyword evidence="1" id="KW-0472">Membrane</keyword>
<dbReference type="SUPFAM" id="SSF52540">
    <property type="entry name" value="P-loop containing nucleoside triphosphate hydrolases"/>
    <property type="match status" value="1"/>
</dbReference>
<evidence type="ECO:0000313" key="4">
    <source>
        <dbReference type="Proteomes" id="UP001313282"/>
    </source>
</evidence>
<keyword evidence="1" id="KW-0812">Transmembrane</keyword>